<keyword evidence="3" id="KW-1185">Reference proteome</keyword>
<reference evidence="2 3" key="1">
    <citation type="submission" date="2019-12" db="EMBL/GenBank/DDBJ databases">
        <title>Spirosoma sp. HMF4905 genome sequencing and assembly.</title>
        <authorList>
            <person name="Kang H."/>
            <person name="Cha I."/>
            <person name="Kim H."/>
            <person name="Joh K."/>
        </authorList>
    </citation>
    <scope>NUCLEOTIDE SEQUENCE [LARGE SCALE GENOMIC DNA]</scope>
    <source>
        <strain evidence="2 3">HMF4905</strain>
    </source>
</reference>
<feature type="chain" id="PRO_5029464401" evidence="1">
    <location>
        <begin position="24"/>
        <end position="149"/>
    </location>
</feature>
<keyword evidence="1" id="KW-0732">Signal</keyword>
<evidence type="ECO:0000313" key="3">
    <source>
        <dbReference type="Proteomes" id="UP000436006"/>
    </source>
</evidence>
<name>A0A7K1SI51_9BACT</name>
<sequence length="149" mass="17108">MKNSVLNLLLLVALGITSCQKTAEVDPTLYPLKDYTLDLPQAKMWLPGKWKLIKQSSMVLNSTLPNVELVIGENQIRIIDNGIQVDKVDYEVVKLVYPVGHYLQITTNAQPREDNWYVRNPVLYINKNRMYIDLGRAQDLPAYEFSKVN</sequence>
<comment type="caution">
    <text evidence="2">The sequence shown here is derived from an EMBL/GenBank/DDBJ whole genome shotgun (WGS) entry which is preliminary data.</text>
</comment>
<feature type="signal peptide" evidence="1">
    <location>
        <begin position="1"/>
        <end position="23"/>
    </location>
</feature>
<evidence type="ECO:0000313" key="2">
    <source>
        <dbReference type="EMBL" id="MVM33256.1"/>
    </source>
</evidence>
<proteinExistence type="predicted"/>
<dbReference type="AlphaFoldDB" id="A0A7K1SI51"/>
<organism evidence="2 3">
    <name type="scientific">Spirosoma arboris</name>
    <dbReference type="NCBI Taxonomy" id="2682092"/>
    <lineage>
        <taxon>Bacteria</taxon>
        <taxon>Pseudomonadati</taxon>
        <taxon>Bacteroidota</taxon>
        <taxon>Cytophagia</taxon>
        <taxon>Cytophagales</taxon>
        <taxon>Cytophagaceae</taxon>
        <taxon>Spirosoma</taxon>
    </lineage>
</organism>
<accession>A0A7K1SI51</accession>
<evidence type="ECO:0000256" key="1">
    <source>
        <dbReference type="SAM" id="SignalP"/>
    </source>
</evidence>
<dbReference type="PROSITE" id="PS51257">
    <property type="entry name" value="PROKAR_LIPOPROTEIN"/>
    <property type="match status" value="1"/>
</dbReference>
<gene>
    <name evidence="2" type="ORF">GO755_24665</name>
</gene>
<dbReference type="RefSeq" id="WP_157587972.1">
    <property type="nucleotide sequence ID" value="NZ_WPIN01000010.1"/>
</dbReference>
<protein>
    <submittedName>
        <fullName evidence="2">Uncharacterized protein</fullName>
    </submittedName>
</protein>
<dbReference type="Proteomes" id="UP000436006">
    <property type="component" value="Unassembled WGS sequence"/>
</dbReference>
<dbReference type="EMBL" id="WPIN01000010">
    <property type="protein sequence ID" value="MVM33256.1"/>
    <property type="molecule type" value="Genomic_DNA"/>
</dbReference>